<dbReference type="RefSeq" id="WP_285872562.1">
    <property type="nucleotide sequence ID" value="NZ_JARFYM010000039.1"/>
</dbReference>
<dbReference type="EMBL" id="JARFYM010000039">
    <property type="protein sequence ID" value="MDL2403148.1"/>
    <property type="molecule type" value="Genomic_DNA"/>
</dbReference>
<feature type="transmembrane region" description="Helical" evidence="5">
    <location>
        <begin position="71"/>
        <end position="89"/>
    </location>
</feature>
<keyword evidence="5" id="KW-1003">Cell membrane</keyword>
<organism evidence="6 7">
    <name type="scientific">Rhizobium mayense</name>
    <dbReference type="NCBI Taxonomy" id="1312184"/>
    <lineage>
        <taxon>Bacteria</taxon>
        <taxon>Pseudomonadati</taxon>
        <taxon>Pseudomonadota</taxon>
        <taxon>Alphaproteobacteria</taxon>
        <taxon>Hyphomicrobiales</taxon>
        <taxon>Rhizobiaceae</taxon>
        <taxon>Rhizobium/Agrobacterium group</taxon>
        <taxon>Rhizobium</taxon>
    </lineage>
</organism>
<dbReference type="PANTHER" id="PTHR43701">
    <property type="entry name" value="MEMBRANE TRANSPORTER PROTEIN MJ0441-RELATED"/>
    <property type="match status" value="1"/>
</dbReference>
<proteinExistence type="inferred from homology"/>
<sequence length="242" mass="25025">MGTIVTAILIALVSTIYATAGQAGGTAFLAIMAFMGVQPAELRPTALALNVIAAGYATWRAYNHGTVDWRLFRWIAIASLPGAFAGGLLVLEDSLYFTVVGVVLIMAAVSMVSRKAAITGTQIQVRPVPAAAVGVATGFLSGLTGVGGGVFLAPILIALAWTSPKGAASLSPPFILVNSIIGLVAVLLARQRLTPLAGLFAVLALIGAVAGTWIGLRFMSERATKWVLASILLFVGIRLLLR</sequence>
<comment type="similarity">
    <text evidence="5">Belongs to the 4-toluene sulfonate uptake permease (TSUP) (TC 2.A.102) family.</text>
</comment>
<keyword evidence="7" id="KW-1185">Reference proteome</keyword>
<accession>A0ABT7K6X2</accession>
<feature type="transmembrane region" description="Helical" evidence="5">
    <location>
        <begin position="95"/>
        <end position="112"/>
    </location>
</feature>
<comment type="caution">
    <text evidence="6">The sequence shown here is derived from an EMBL/GenBank/DDBJ whole genome shotgun (WGS) entry which is preliminary data.</text>
</comment>
<protein>
    <recommendedName>
        <fullName evidence="5">Probable membrane transporter protein</fullName>
    </recommendedName>
</protein>
<evidence type="ECO:0000313" key="6">
    <source>
        <dbReference type="EMBL" id="MDL2403148.1"/>
    </source>
</evidence>
<feature type="transmembrane region" description="Helical" evidence="5">
    <location>
        <begin position="167"/>
        <end position="189"/>
    </location>
</feature>
<name>A0ABT7K6X2_9HYPH</name>
<evidence type="ECO:0000256" key="3">
    <source>
        <dbReference type="ARBA" id="ARBA00022989"/>
    </source>
</evidence>
<keyword evidence="2 5" id="KW-0812">Transmembrane</keyword>
<dbReference type="InterPro" id="IPR051598">
    <property type="entry name" value="TSUP/Inactive_protease-like"/>
</dbReference>
<keyword evidence="3 5" id="KW-1133">Transmembrane helix</keyword>
<dbReference type="Proteomes" id="UP001172645">
    <property type="component" value="Unassembled WGS sequence"/>
</dbReference>
<evidence type="ECO:0000256" key="4">
    <source>
        <dbReference type="ARBA" id="ARBA00023136"/>
    </source>
</evidence>
<feature type="transmembrane region" description="Helical" evidence="5">
    <location>
        <begin position="133"/>
        <end position="161"/>
    </location>
</feature>
<dbReference type="Pfam" id="PF01925">
    <property type="entry name" value="TauE"/>
    <property type="match status" value="1"/>
</dbReference>
<feature type="transmembrane region" description="Helical" evidence="5">
    <location>
        <begin position="42"/>
        <end position="59"/>
    </location>
</feature>
<feature type="transmembrane region" description="Helical" evidence="5">
    <location>
        <begin position="222"/>
        <end position="241"/>
    </location>
</feature>
<dbReference type="InterPro" id="IPR002781">
    <property type="entry name" value="TM_pro_TauE-like"/>
</dbReference>
<evidence type="ECO:0000313" key="7">
    <source>
        <dbReference type="Proteomes" id="UP001172645"/>
    </source>
</evidence>
<dbReference type="PANTHER" id="PTHR43701:SF5">
    <property type="entry name" value="MEMBRANE TRANSPORTER PROTEIN-RELATED"/>
    <property type="match status" value="1"/>
</dbReference>
<gene>
    <name evidence="6" type="ORF">PY649_30115</name>
</gene>
<reference evidence="6" key="1">
    <citation type="submission" date="2023-06" db="EMBL/GenBank/DDBJ databases">
        <title>Phylogenetic Diversity of Rhizobium strains.</title>
        <authorList>
            <person name="Moura F.T."/>
            <person name="Helene L.C.F."/>
            <person name="Hungria M."/>
        </authorList>
    </citation>
    <scope>NUCLEOTIDE SEQUENCE</scope>
    <source>
        <strain evidence="6">CCGE526</strain>
    </source>
</reference>
<evidence type="ECO:0000256" key="5">
    <source>
        <dbReference type="RuleBase" id="RU363041"/>
    </source>
</evidence>
<feature type="transmembrane region" description="Helical" evidence="5">
    <location>
        <begin position="196"/>
        <end position="216"/>
    </location>
</feature>
<evidence type="ECO:0000256" key="2">
    <source>
        <dbReference type="ARBA" id="ARBA00022692"/>
    </source>
</evidence>
<keyword evidence="4 5" id="KW-0472">Membrane</keyword>
<comment type="subcellular location">
    <subcellularLocation>
        <location evidence="5">Cell membrane</location>
        <topology evidence="5">Multi-pass membrane protein</topology>
    </subcellularLocation>
    <subcellularLocation>
        <location evidence="1">Membrane</location>
        <topology evidence="1">Multi-pass membrane protein</topology>
    </subcellularLocation>
</comment>
<evidence type="ECO:0000256" key="1">
    <source>
        <dbReference type="ARBA" id="ARBA00004141"/>
    </source>
</evidence>